<reference evidence="2" key="1">
    <citation type="submission" date="2025-08" db="UniProtKB">
        <authorList>
            <consortium name="RefSeq"/>
        </authorList>
    </citation>
    <scope>IDENTIFICATION</scope>
    <source>
        <tissue evidence="2">Tentacle</tissue>
    </source>
</reference>
<evidence type="ECO:0000313" key="2">
    <source>
        <dbReference type="RefSeq" id="XP_031558230.1"/>
    </source>
</evidence>
<dbReference type="GO" id="GO:0000711">
    <property type="term" value="P:meiotic DNA repair synthesis"/>
    <property type="evidence" value="ECO:0007669"/>
    <property type="project" value="InterPro"/>
</dbReference>
<dbReference type="RefSeq" id="XP_031558230.1">
    <property type="nucleotide sequence ID" value="XM_031702370.1"/>
</dbReference>
<name>A0A6P8HZY0_ACTTE</name>
<evidence type="ECO:0000313" key="1">
    <source>
        <dbReference type="Proteomes" id="UP000515163"/>
    </source>
</evidence>
<dbReference type="GeneID" id="116294722"/>
<dbReference type="InterPro" id="IPR033536">
    <property type="entry name" value="Spata22"/>
</dbReference>
<proteinExistence type="predicted"/>
<dbReference type="PANTHER" id="PTHR35258">
    <property type="entry name" value="SPERMATOGENESIS-ASSOCIATED PROTEIN 22"/>
    <property type="match status" value="1"/>
</dbReference>
<gene>
    <name evidence="2" type="primary">LOC116294722</name>
</gene>
<accession>A0A6P8HZY0</accession>
<dbReference type="Proteomes" id="UP000515163">
    <property type="component" value="Unplaced"/>
</dbReference>
<keyword evidence="1" id="KW-1185">Reference proteome</keyword>
<organism evidence="1 2">
    <name type="scientific">Actinia tenebrosa</name>
    <name type="common">Australian red waratah sea anemone</name>
    <dbReference type="NCBI Taxonomy" id="6105"/>
    <lineage>
        <taxon>Eukaryota</taxon>
        <taxon>Metazoa</taxon>
        <taxon>Cnidaria</taxon>
        <taxon>Anthozoa</taxon>
        <taxon>Hexacorallia</taxon>
        <taxon>Actiniaria</taxon>
        <taxon>Actiniidae</taxon>
        <taxon>Actinia</taxon>
    </lineage>
</organism>
<dbReference type="GO" id="GO:0007276">
    <property type="term" value="P:gamete generation"/>
    <property type="evidence" value="ECO:0007669"/>
    <property type="project" value="InterPro"/>
</dbReference>
<dbReference type="KEGG" id="aten:116294722"/>
<dbReference type="PANTHER" id="PTHR35258:SF1">
    <property type="entry name" value="SPERMATOGENESIS-ASSOCIATED PROTEIN 22"/>
    <property type="match status" value="1"/>
</dbReference>
<dbReference type="GO" id="GO:0007129">
    <property type="term" value="P:homologous chromosome pairing at meiosis"/>
    <property type="evidence" value="ECO:0007669"/>
    <property type="project" value="InterPro"/>
</dbReference>
<dbReference type="InParanoid" id="A0A6P8HZY0"/>
<sequence>MMKNTEKQEQLVKGGQIENSPKVLTTSIKNLMDWEEFRGKMTFIFEIFGILESAVSTGISNNSKTFILKDDTGSIRCTFWEMTYRCIGSMDRMKRSFNCVTVRPSTLAELHSAKISIACAQLVMQAYIATFRED</sequence>
<dbReference type="OrthoDB" id="10028206at2759"/>
<protein>
    <submittedName>
        <fullName evidence="2">Spermatogenesis-associated protein 22-like</fullName>
    </submittedName>
</protein>
<dbReference type="GO" id="GO:0051445">
    <property type="term" value="P:regulation of meiotic cell cycle"/>
    <property type="evidence" value="ECO:0007669"/>
    <property type="project" value="TreeGrafter"/>
</dbReference>
<dbReference type="AlphaFoldDB" id="A0A6P8HZY0"/>